<evidence type="ECO:0000313" key="1">
    <source>
        <dbReference type="EMBL" id="KAH3795907.1"/>
    </source>
</evidence>
<accession>A0A9D4J5C1</accession>
<name>A0A9D4J5C1_DREPO</name>
<dbReference type="EMBL" id="JAIWYP010000007">
    <property type="protein sequence ID" value="KAH3795907.1"/>
    <property type="molecule type" value="Genomic_DNA"/>
</dbReference>
<dbReference type="Proteomes" id="UP000828390">
    <property type="component" value="Unassembled WGS sequence"/>
</dbReference>
<reference evidence="1" key="2">
    <citation type="submission" date="2020-11" db="EMBL/GenBank/DDBJ databases">
        <authorList>
            <person name="McCartney M.A."/>
            <person name="Auch B."/>
            <person name="Kono T."/>
            <person name="Mallez S."/>
            <person name="Becker A."/>
            <person name="Gohl D.M."/>
            <person name="Silverstein K.A.T."/>
            <person name="Koren S."/>
            <person name="Bechman K.B."/>
            <person name="Herman A."/>
            <person name="Abrahante J.E."/>
            <person name="Garbe J."/>
        </authorList>
    </citation>
    <scope>NUCLEOTIDE SEQUENCE</scope>
    <source>
        <strain evidence="1">Duluth1</strain>
        <tissue evidence="1">Whole animal</tissue>
    </source>
</reference>
<keyword evidence="2" id="KW-1185">Reference proteome</keyword>
<evidence type="ECO:0000313" key="2">
    <source>
        <dbReference type="Proteomes" id="UP000828390"/>
    </source>
</evidence>
<dbReference type="AlphaFoldDB" id="A0A9D4J5C1"/>
<protein>
    <submittedName>
        <fullName evidence="1">Uncharacterized protein</fullName>
    </submittedName>
</protein>
<organism evidence="1 2">
    <name type="scientific">Dreissena polymorpha</name>
    <name type="common">Zebra mussel</name>
    <name type="synonym">Mytilus polymorpha</name>
    <dbReference type="NCBI Taxonomy" id="45954"/>
    <lineage>
        <taxon>Eukaryota</taxon>
        <taxon>Metazoa</taxon>
        <taxon>Spiralia</taxon>
        <taxon>Lophotrochozoa</taxon>
        <taxon>Mollusca</taxon>
        <taxon>Bivalvia</taxon>
        <taxon>Autobranchia</taxon>
        <taxon>Heteroconchia</taxon>
        <taxon>Euheterodonta</taxon>
        <taxon>Imparidentia</taxon>
        <taxon>Neoheterodontei</taxon>
        <taxon>Myida</taxon>
        <taxon>Dreissenoidea</taxon>
        <taxon>Dreissenidae</taxon>
        <taxon>Dreissena</taxon>
    </lineage>
</organism>
<proteinExistence type="predicted"/>
<sequence length="58" mass="6466">MFQPHLHTTVNRSMELATIYHITVYVPAPPAHHSEPLHGAGYDISYNCVCSSPTFTPQ</sequence>
<comment type="caution">
    <text evidence="1">The sequence shown here is derived from an EMBL/GenBank/DDBJ whole genome shotgun (WGS) entry which is preliminary data.</text>
</comment>
<gene>
    <name evidence="1" type="ORF">DPMN_149469</name>
</gene>
<reference evidence="1" key="1">
    <citation type="journal article" date="2019" name="bioRxiv">
        <title>The Genome of the Zebra Mussel, Dreissena polymorpha: A Resource for Invasive Species Research.</title>
        <authorList>
            <person name="McCartney M.A."/>
            <person name="Auch B."/>
            <person name="Kono T."/>
            <person name="Mallez S."/>
            <person name="Zhang Y."/>
            <person name="Obille A."/>
            <person name="Becker A."/>
            <person name="Abrahante J.E."/>
            <person name="Garbe J."/>
            <person name="Badalamenti J.P."/>
            <person name="Herman A."/>
            <person name="Mangelson H."/>
            <person name="Liachko I."/>
            <person name="Sullivan S."/>
            <person name="Sone E.D."/>
            <person name="Koren S."/>
            <person name="Silverstein K.A.T."/>
            <person name="Beckman K.B."/>
            <person name="Gohl D.M."/>
        </authorList>
    </citation>
    <scope>NUCLEOTIDE SEQUENCE</scope>
    <source>
        <strain evidence="1">Duluth1</strain>
        <tissue evidence="1">Whole animal</tissue>
    </source>
</reference>